<dbReference type="Gene3D" id="3.60.15.10">
    <property type="entry name" value="Ribonuclease Z/Hydroxyacylglutathione hydrolase-like"/>
    <property type="match status" value="1"/>
</dbReference>
<dbReference type="Pfam" id="PF13483">
    <property type="entry name" value="Lactamase_B_3"/>
    <property type="match status" value="1"/>
</dbReference>
<dbReference type="PROSITE" id="PS51257">
    <property type="entry name" value="PROKAR_LIPOPROTEIN"/>
    <property type="match status" value="1"/>
</dbReference>
<gene>
    <name evidence="1" type="ORF">QRD02_11815</name>
</gene>
<name>A0ABT8DIA9_9FLAO</name>
<protein>
    <submittedName>
        <fullName evidence="1">MBL fold metallo-hydrolase</fullName>
    </submittedName>
</protein>
<accession>A0ABT8DIA9</accession>
<comment type="caution">
    <text evidence="1">The sequence shown here is derived from an EMBL/GenBank/DDBJ whole genome shotgun (WGS) entry which is preliminary data.</text>
</comment>
<dbReference type="PANTHER" id="PTHR43546">
    <property type="entry name" value="UPF0173 METAL-DEPENDENT HYDROLASE MJ1163-RELATED"/>
    <property type="match status" value="1"/>
</dbReference>
<organism evidence="1 2">
    <name type="scientific">Aequorivita aurantiaca</name>
    <dbReference type="NCBI Taxonomy" id="3053356"/>
    <lineage>
        <taxon>Bacteria</taxon>
        <taxon>Pseudomonadati</taxon>
        <taxon>Bacteroidota</taxon>
        <taxon>Flavobacteriia</taxon>
        <taxon>Flavobacteriales</taxon>
        <taxon>Flavobacteriaceae</taxon>
        <taxon>Aequorivita</taxon>
    </lineage>
</organism>
<evidence type="ECO:0000313" key="2">
    <source>
        <dbReference type="Proteomes" id="UP001244787"/>
    </source>
</evidence>
<dbReference type="Proteomes" id="UP001244787">
    <property type="component" value="Unassembled WGS sequence"/>
</dbReference>
<sequence>MKRIAFTFILAIALFGCKNTSEKKFSQTDLEEPVKTLDGGEAAEEKGFTINPVEHASMVLNWDGTIIYVDPVGGKEIYNKYSEADMILVTDIHGDHMDIPTLEAITKDKTVVFAPKAVFEKLPTSLQNKTNVINNGDVISDFEMEIRAVPMYNLRPEALKFHEKGRGNGYVLERNGKRIYISGDTEDIPEMRNLQNIDIAFICMNLPYTMTVEKAAEAVLAFKPKTVYPYHYRGTEGMSDVEKFKNLVEAGSENIKVTQLDWYPKK</sequence>
<dbReference type="PANTHER" id="PTHR43546:SF3">
    <property type="entry name" value="UPF0173 METAL-DEPENDENT HYDROLASE MJ1163"/>
    <property type="match status" value="1"/>
</dbReference>
<evidence type="ECO:0000313" key="1">
    <source>
        <dbReference type="EMBL" id="MDN3725073.1"/>
    </source>
</evidence>
<proteinExistence type="predicted"/>
<dbReference type="InterPro" id="IPR036866">
    <property type="entry name" value="RibonucZ/Hydroxyglut_hydro"/>
</dbReference>
<keyword evidence="2" id="KW-1185">Reference proteome</keyword>
<dbReference type="SUPFAM" id="SSF56281">
    <property type="entry name" value="Metallo-hydrolase/oxidoreductase"/>
    <property type="match status" value="1"/>
</dbReference>
<dbReference type="EMBL" id="JAUGQQ010000008">
    <property type="protein sequence ID" value="MDN3725073.1"/>
    <property type="molecule type" value="Genomic_DNA"/>
</dbReference>
<dbReference type="RefSeq" id="WP_290255161.1">
    <property type="nucleotide sequence ID" value="NZ_JAUGQQ010000008.1"/>
</dbReference>
<reference evidence="1 2" key="1">
    <citation type="submission" date="2023-06" db="EMBL/GenBank/DDBJ databases">
        <authorList>
            <person name="Ye Y.-Q."/>
            <person name="Du Z.-J."/>
        </authorList>
    </citation>
    <scope>NUCLEOTIDE SEQUENCE [LARGE SCALE GENOMIC DNA]</scope>
    <source>
        <strain evidence="1 2">SDUM287046</strain>
    </source>
</reference>
<dbReference type="InterPro" id="IPR050114">
    <property type="entry name" value="UPF0173_UPF0282_UlaG_hydrolase"/>
</dbReference>